<feature type="signal peptide" evidence="2">
    <location>
        <begin position="1"/>
        <end position="19"/>
    </location>
</feature>
<comment type="caution">
    <text evidence="3">The sequence shown here is derived from an EMBL/GenBank/DDBJ whole genome shotgun (WGS) entry which is preliminary data.</text>
</comment>
<feature type="transmembrane region" description="Helical" evidence="1">
    <location>
        <begin position="321"/>
        <end position="337"/>
    </location>
</feature>
<dbReference type="AlphaFoldDB" id="A0A5C7DZZ5"/>
<proteinExistence type="predicted"/>
<sequence length="402" mass="46508">MIKSFKVFLILLFSLTLYAQESSVFQDYDNLKKNYNSLDEQEKQIYNTIAPSDESNYDEKVPEQYNTTPQGSLVLNTKEYTEKAYVDEIFSIDLEVITDTKVNFDLNISFDKSEDMLWINQNPTWEQKANSYYTKLWFEAKSTNATLNKIIVSLSRNDHIFQSSALIVKPIIFEKINAPLSKYSHIVASNLEVKQVKASHFDNNNMILFIELLGEDANLASFNIKGIEKQGVEAIKGNFEKQSGFYYAILDKSKTRFDFSYFDKVKKELKDFSLKIELKEDSISTQSDLNPKTNDFYFYKQVFLWSLCAIFALWFVFKKSYVALGLAILALIASFLAQNNIYKAILKAESKVQILPTLNSTHFYSGKYQQEVEVLDSRDDYKKILFNNGKIGWVKSEDLSKI</sequence>
<name>A0A5C7DZZ5_9BACT</name>
<keyword evidence="1" id="KW-1133">Transmembrane helix</keyword>
<evidence type="ECO:0000313" key="4">
    <source>
        <dbReference type="Proteomes" id="UP000321310"/>
    </source>
</evidence>
<evidence type="ECO:0008006" key="5">
    <source>
        <dbReference type="Google" id="ProtNLM"/>
    </source>
</evidence>
<reference evidence="3 4" key="1">
    <citation type="submission" date="2019-07" db="EMBL/GenBank/DDBJ databases">
        <title>Rapid identification of Enteric Bacteria from Whole Genome Sequences (WGS) using Average Nucleotide Identity (ANI).</title>
        <authorList>
            <person name="Lane C."/>
        </authorList>
    </citation>
    <scope>NUCLEOTIDE SEQUENCE [LARGE SCALE GENOMIC DNA]</scope>
    <source>
        <strain evidence="3 4">2016D-0250</strain>
    </source>
</reference>
<dbReference type="EMBL" id="VOWB01000047">
    <property type="protein sequence ID" value="TXE81601.1"/>
    <property type="molecule type" value="Genomic_DNA"/>
</dbReference>
<protein>
    <recommendedName>
        <fullName evidence="5">SH3 domain-containing protein</fullName>
    </recommendedName>
</protein>
<evidence type="ECO:0000256" key="2">
    <source>
        <dbReference type="SAM" id="SignalP"/>
    </source>
</evidence>
<organism evidence="3 4">
    <name type="scientific">Campylobacter peloridis</name>
    <dbReference type="NCBI Taxonomy" id="488546"/>
    <lineage>
        <taxon>Bacteria</taxon>
        <taxon>Pseudomonadati</taxon>
        <taxon>Campylobacterota</taxon>
        <taxon>Epsilonproteobacteria</taxon>
        <taxon>Campylobacterales</taxon>
        <taxon>Campylobacteraceae</taxon>
        <taxon>Campylobacter</taxon>
    </lineage>
</organism>
<dbReference type="Proteomes" id="UP000321310">
    <property type="component" value="Unassembled WGS sequence"/>
</dbReference>
<keyword evidence="1" id="KW-0812">Transmembrane</keyword>
<keyword evidence="2" id="KW-0732">Signal</keyword>
<accession>A0A5C7DZZ5</accession>
<gene>
    <name evidence="3" type="ORF">FPD46_04755</name>
</gene>
<dbReference type="RefSeq" id="WP_147575552.1">
    <property type="nucleotide sequence ID" value="NZ_VOWB01000047.1"/>
</dbReference>
<evidence type="ECO:0000313" key="3">
    <source>
        <dbReference type="EMBL" id="TXE81601.1"/>
    </source>
</evidence>
<keyword evidence="1" id="KW-0472">Membrane</keyword>
<feature type="transmembrane region" description="Helical" evidence="1">
    <location>
        <begin position="296"/>
        <end position="316"/>
    </location>
</feature>
<feature type="chain" id="PRO_5023095116" description="SH3 domain-containing protein" evidence="2">
    <location>
        <begin position="20"/>
        <end position="402"/>
    </location>
</feature>
<evidence type="ECO:0000256" key="1">
    <source>
        <dbReference type="SAM" id="Phobius"/>
    </source>
</evidence>